<dbReference type="Proteomes" id="UP000177481">
    <property type="component" value="Unassembled WGS sequence"/>
</dbReference>
<reference evidence="3 4" key="1">
    <citation type="journal article" date="2016" name="Nat. Commun.">
        <title>Thousands of microbial genomes shed light on interconnected biogeochemical processes in an aquifer system.</title>
        <authorList>
            <person name="Anantharaman K."/>
            <person name="Brown C.T."/>
            <person name="Hug L.A."/>
            <person name="Sharon I."/>
            <person name="Castelle C.J."/>
            <person name="Probst A.J."/>
            <person name="Thomas B.C."/>
            <person name="Singh A."/>
            <person name="Wilkins M.J."/>
            <person name="Karaoz U."/>
            <person name="Brodie E.L."/>
            <person name="Williams K.H."/>
            <person name="Hubbard S.S."/>
            <person name="Banfield J.F."/>
        </authorList>
    </citation>
    <scope>NUCLEOTIDE SEQUENCE [LARGE SCALE GENOMIC DNA]</scope>
</reference>
<keyword evidence="2" id="KW-0472">Membrane</keyword>
<gene>
    <name evidence="3" type="ORF">A3A71_03080</name>
</gene>
<evidence type="ECO:0000256" key="2">
    <source>
        <dbReference type="SAM" id="Phobius"/>
    </source>
</evidence>
<organism evidence="3 4">
    <name type="scientific">Candidatus Berkelbacteria bacterium RIFCSPLOWO2_01_FULL_50_28</name>
    <dbReference type="NCBI Taxonomy" id="1797471"/>
    <lineage>
        <taxon>Bacteria</taxon>
        <taxon>Candidatus Berkelbacteria</taxon>
    </lineage>
</organism>
<feature type="compositionally biased region" description="Low complexity" evidence="1">
    <location>
        <begin position="13"/>
        <end position="36"/>
    </location>
</feature>
<sequence length="69" mass="7456">MDEQQTAQSSQETVAPATQPTPVAAPVTPVTGTDAPYGGKKGSWATWLLLYVVIAAIAYGVIWYFWLNK</sequence>
<evidence type="ECO:0000313" key="4">
    <source>
        <dbReference type="Proteomes" id="UP000177481"/>
    </source>
</evidence>
<dbReference type="AlphaFoldDB" id="A0A1F5ECA9"/>
<feature type="region of interest" description="Disordered" evidence="1">
    <location>
        <begin position="1"/>
        <end position="38"/>
    </location>
</feature>
<feature type="transmembrane region" description="Helical" evidence="2">
    <location>
        <begin position="44"/>
        <end position="67"/>
    </location>
</feature>
<accession>A0A1F5ECA9</accession>
<evidence type="ECO:0000313" key="3">
    <source>
        <dbReference type="EMBL" id="OGD65048.1"/>
    </source>
</evidence>
<dbReference type="EMBL" id="MEZX01000001">
    <property type="protein sequence ID" value="OGD65048.1"/>
    <property type="molecule type" value="Genomic_DNA"/>
</dbReference>
<proteinExistence type="predicted"/>
<dbReference type="STRING" id="1797471.A3A71_03080"/>
<protein>
    <submittedName>
        <fullName evidence="3">Uncharacterized protein</fullName>
    </submittedName>
</protein>
<feature type="compositionally biased region" description="Polar residues" evidence="1">
    <location>
        <begin position="1"/>
        <end position="12"/>
    </location>
</feature>
<name>A0A1F5ECA9_9BACT</name>
<keyword evidence="2" id="KW-1133">Transmembrane helix</keyword>
<comment type="caution">
    <text evidence="3">The sequence shown here is derived from an EMBL/GenBank/DDBJ whole genome shotgun (WGS) entry which is preliminary data.</text>
</comment>
<evidence type="ECO:0000256" key="1">
    <source>
        <dbReference type="SAM" id="MobiDB-lite"/>
    </source>
</evidence>
<keyword evidence="2" id="KW-0812">Transmembrane</keyword>